<comment type="caution">
    <text evidence="2">The sequence shown here is derived from an EMBL/GenBank/DDBJ whole genome shotgun (WGS) entry which is preliminary data.</text>
</comment>
<dbReference type="AlphaFoldDB" id="A0AAV7N2X6"/>
<dbReference type="Proteomes" id="UP001066276">
    <property type="component" value="Chromosome 9"/>
</dbReference>
<evidence type="ECO:0000256" key="1">
    <source>
        <dbReference type="SAM" id="MobiDB-lite"/>
    </source>
</evidence>
<sequence>MLVTGLVHHIDDEAGTHAPRVTLPSPRIVTGFSGKEPGSAQAEEGVKKNKEERWRAAPQGEPCLRSGEQPAGICVAAGPEGIQHVASGKPQGGPKKREARPVLRRARASGNKDRHVGKWCAAGSAR</sequence>
<keyword evidence="3" id="KW-1185">Reference proteome</keyword>
<accession>A0AAV7N2X6</accession>
<evidence type="ECO:0000313" key="2">
    <source>
        <dbReference type="EMBL" id="KAJ1109255.1"/>
    </source>
</evidence>
<feature type="region of interest" description="Disordered" evidence="1">
    <location>
        <begin position="32"/>
        <end position="52"/>
    </location>
</feature>
<reference evidence="2" key="1">
    <citation type="journal article" date="2022" name="bioRxiv">
        <title>Sequencing and chromosome-scale assembly of the giantPleurodeles waltlgenome.</title>
        <authorList>
            <person name="Brown T."/>
            <person name="Elewa A."/>
            <person name="Iarovenko S."/>
            <person name="Subramanian E."/>
            <person name="Araus A.J."/>
            <person name="Petzold A."/>
            <person name="Susuki M."/>
            <person name="Suzuki K.-i.T."/>
            <person name="Hayashi T."/>
            <person name="Toyoda A."/>
            <person name="Oliveira C."/>
            <person name="Osipova E."/>
            <person name="Leigh N.D."/>
            <person name="Simon A."/>
            <person name="Yun M.H."/>
        </authorList>
    </citation>
    <scope>NUCLEOTIDE SEQUENCE</scope>
    <source>
        <strain evidence="2">20211129_DDA</strain>
        <tissue evidence="2">Liver</tissue>
    </source>
</reference>
<gene>
    <name evidence="2" type="ORF">NDU88_006618</name>
</gene>
<protein>
    <submittedName>
        <fullName evidence="2">Uncharacterized protein</fullName>
    </submittedName>
</protein>
<evidence type="ECO:0000313" key="3">
    <source>
        <dbReference type="Proteomes" id="UP001066276"/>
    </source>
</evidence>
<feature type="region of interest" description="Disordered" evidence="1">
    <location>
        <begin position="83"/>
        <end position="126"/>
    </location>
</feature>
<dbReference type="EMBL" id="JANPWB010000013">
    <property type="protein sequence ID" value="KAJ1109255.1"/>
    <property type="molecule type" value="Genomic_DNA"/>
</dbReference>
<proteinExistence type="predicted"/>
<name>A0AAV7N2X6_PLEWA</name>
<organism evidence="2 3">
    <name type="scientific">Pleurodeles waltl</name>
    <name type="common">Iberian ribbed newt</name>
    <dbReference type="NCBI Taxonomy" id="8319"/>
    <lineage>
        <taxon>Eukaryota</taxon>
        <taxon>Metazoa</taxon>
        <taxon>Chordata</taxon>
        <taxon>Craniata</taxon>
        <taxon>Vertebrata</taxon>
        <taxon>Euteleostomi</taxon>
        <taxon>Amphibia</taxon>
        <taxon>Batrachia</taxon>
        <taxon>Caudata</taxon>
        <taxon>Salamandroidea</taxon>
        <taxon>Salamandridae</taxon>
        <taxon>Pleurodelinae</taxon>
        <taxon>Pleurodeles</taxon>
    </lineage>
</organism>